<reference evidence="5" key="1">
    <citation type="submission" date="2021-02" db="EMBL/GenBank/DDBJ databases">
        <authorList>
            <person name="Dougan E. K."/>
            <person name="Rhodes N."/>
            <person name="Thang M."/>
            <person name="Chan C."/>
        </authorList>
    </citation>
    <scope>NUCLEOTIDE SEQUENCE</scope>
</reference>
<dbReference type="SUPFAM" id="SSF55608">
    <property type="entry name" value="Homing endonucleases"/>
    <property type="match status" value="1"/>
</dbReference>
<keyword evidence="6" id="KW-1185">Reference proteome</keyword>
<sequence>VKAWQLHFARALSDAATYAAYQRDPLEEVNRKNVQLRLLLKVTPWPRLQDFKLQEAVYTLPHSGRKQLVEMSVVEASKLQYLAGFFDGDGHVGCEANLSSPYLHVSQSFDKPAILMLFCEVFGGSIFVESHGLGLQKPVLAWRVSGSMARRGAHLLANYSSGKRKQLQLAAAWPQGKSCREGAKAQLQKLKKYDSAVPRACTWEYCAGLFDADGHIQQKAGTTALGLHVFQKFDTMLDSVRAFWASALNVVPRICKEGTRPCFRLSMYGTGSCKRGLQEMLQAGLLCKAEQAELAIGLRSENAAEVRARLGQMTGNQQFGKRLDEAGLLRAHRIVALRRQALYWKDKGKLHHVEARLEEIERLKGQHKLLNARHENEQLLQYHQMLVALFCSEYNQGCNGGYAFLASRWAQDVGLVPKNCSHYDPEKLIGSCELKCDVATLQKTWRATNHHYVGGYYGAASEEAMKQELVERGPLVVSFEPQSDIMYYTRGIYTSAPHQRSEWEPVDHAVLLVGYGSDQGRKYWILQNSWGKDWGEDGYIRMLRGQDESGVESIVVGADVVEE</sequence>
<dbReference type="OrthoDB" id="439133at2759"/>
<dbReference type="Pfam" id="PF00112">
    <property type="entry name" value="Peptidase_C1"/>
    <property type="match status" value="1"/>
</dbReference>
<keyword evidence="3" id="KW-1015">Disulfide bond</keyword>
<dbReference type="InterPro" id="IPR038765">
    <property type="entry name" value="Papain-like_cys_pep_sf"/>
</dbReference>
<proteinExistence type="inferred from homology"/>
<dbReference type="GO" id="GO:0006508">
    <property type="term" value="P:proteolysis"/>
    <property type="evidence" value="ECO:0007669"/>
    <property type="project" value="InterPro"/>
</dbReference>
<feature type="domain" description="Peptidase C1A papain C-terminal" evidence="4">
    <location>
        <begin position="362"/>
        <end position="559"/>
    </location>
</feature>
<dbReference type="PANTHER" id="PTHR12411">
    <property type="entry name" value="CYSTEINE PROTEASE FAMILY C1-RELATED"/>
    <property type="match status" value="1"/>
</dbReference>
<dbReference type="Proteomes" id="UP000649617">
    <property type="component" value="Unassembled WGS sequence"/>
</dbReference>
<gene>
    <name evidence="5" type="primary">CTSC</name>
    <name evidence="5" type="ORF">SPIL2461_LOCUS6250</name>
</gene>
<dbReference type="SUPFAM" id="SSF54001">
    <property type="entry name" value="Cysteine proteinases"/>
    <property type="match status" value="1"/>
</dbReference>
<dbReference type="AlphaFoldDB" id="A0A812MUP9"/>
<evidence type="ECO:0000313" key="6">
    <source>
        <dbReference type="Proteomes" id="UP000649617"/>
    </source>
</evidence>
<dbReference type="GO" id="GO:0004519">
    <property type="term" value="F:endonuclease activity"/>
    <property type="evidence" value="ECO:0007669"/>
    <property type="project" value="InterPro"/>
</dbReference>
<protein>
    <submittedName>
        <fullName evidence="5">CTSC protein</fullName>
    </submittedName>
</protein>
<evidence type="ECO:0000313" key="5">
    <source>
        <dbReference type="EMBL" id="CAE7279288.1"/>
    </source>
</evidence>
<dbReference type="EMBL" id="CAJNIZ010009313">
    <property type="protein sequence ID" value="CAE7279288.1"/>
    <property type="molecule type" value="Genomic_DNA"/>
</dbReference>
<dbReference type="InterPro" id="IPR027434">
    <property type="entry name" value="Homing_endonucl"/>
</dbReference>
<feature type="non-terminal residue" evidence="5">
    <location>
        <position position="1"/>
    </location>
</feature>
<keyword evidence="2" id="KW-0865">Zymogen</keyword>
<dbReference type="GO" id="GO:0008234">
    <property type="term" value="F:cysteine-type peptidase activity"/>
    <property type="evidence" value="ECO:0007669"/>
    <property type="project" value="InterPro"/>
</dbReference>
<dbReference type="InterPro" id="IPR025660">
    <property type="entry name" value="Pept_his_AS"/>
</dbReference>
<dbReference type="SMART" id="SM00645">
    <property type="entry name" value="Pept_C1"/>
    <property type="match status" value="1"/>
</dbReference>
<evidence type="ECO:0000256" key="1">
    <source>
        <dbReference type="ARBA" id="ARBA00008455"/>
    </source>
</evidence>
<evidence type="ECO:0000256" key="3">
    <source>
        <dbReference type="ARBA" id="ARBA00023157"/>
    </source>
</evidence>
<dbReference type="InterPro" id="IPR000668">
    <property type="entry name" value="Peptidase_C1A_C"/>
</dbReference>
<dbReference type="PROSITE" id="PS00640">
    <property type="entry name" value="THIOL_PROTEASE_ASN"/>
    <property type="match status" value="1"/>
</dbReference>
<dbReference type="InterPro" id="IPR025661">
    <property type="entry name" value="Pept_asp_AS"/>
</dbReference>
<organism evidence="5 6">
    <name type="scientific">Symbiodinium pilosum</name>
    <name type="common">Dinoflagellate</name>
    <dbReference type="NCBI Taxonomy" id="2952"/>
    <lineage>
        <taxon>Eukaryota</taxon>
        <taxon>Sar</taxon>
        <taxon>Alveolata</taxon>
        <taxon>Dinophyceae</taxon>
        <taxon>Suessiales</taxon>
        <taxon>Symbiodiniaceae</taxon>
        <taxon>Symbiodinium</taxon>
    </lineage>
</organism>
<dbReference type="Gene3D" id="3.90.70.10">
    <property type="entry name" value="Cysteine proteinases"/>
    <property type="match status" value="1"/>
</dbReference>
<name>A0A812MUP9_SYMPI</name>
<comment type="similarity">
    <text evidence="1">Belongs to the peptidase C1 family.</text>
</comment>
<dbReference type="PROSITE" id="PS00639">
    <property type="entry name" value="THIOL_PROTEASE_HIS"/>
    <property type="match status" value="1"/>
</dbReference>
<comment type="caution">
    <text evidence="5">The sequence shown here is derived from an EMBL/GenBank/DDBJ whole genome shotgun (WGS) entry which is preliminary data.</text>
</comment>
<evidence type="ECO:0000259" key="4">
    <source>
        <dbReference type="SMART" id="SM00645"/>
    </source>
</evidence>
<evidence type="ECO:0000256" key="2">
    <source>
        <dbReference type="ARBA" id="ARBA00023145"/>
    </source>
</evidence>
<feature type="non-terminal residue" evidence="5">
    <location>
        <position position="563"/>
    </location>
</feature>
<dbReference type="InterPro" id="IPR013128">
    <property type="entry name" value="Peptidase_C1A"/>
</dbReference>
<dbReference type="Gene3D" id="3.10.28.10">
    <property type="entry name" value="Homing endonucleases"/>
    <property type="match status" value="1"/>
</dbReference>
<accession>A0A812MUP9</accession>